<evidence type="ECO:0000259" key="1">
    <source>
        <dbReference type="SMART" id="SM00849"/>
    </source>
</evidence>
<dbReference type="Proteomes" id="UP000632454">
    <property type="component" value="Unassembled WGS sequence"/>
</dbReference>
<dbReference type="PANTHER" id="PTHR36839">
    <property type="entry name" value="METALLO-BETA-LACTAMASE FAMILY PROTEIN (AFU_ORTHOLOGUE AFUA_5G12770)"/>
    <property type="match status" value="1"/>
</dbReference>
<sequence>MTFFICTTCAVQFDDRDRPPESCPVCSDPRQYVPDTGQRWTTLDELRREHSNDIAPQGELIGIGPRGRVGIGQRALLVPWGETNLLWDCVALLDEQTAVEIERRGGVGGIAISHPHYYSTMVEWAHRFDCPIHLSSADAEWIMRPDPAIRLWEGDRLDLGHGVSLLRLGGHFPGSSVLVQENGSDGRGTLLSGDLPLATPDRRWVSFMWSYPNMIPLPAHEVRRIADALTEISFETLHSAFWGEPVTDASAVVARSARRYVAALETVGATG</sequence>
<reference evidence="3" key="1">
    <citation type="journal article" date="2019" name="Int. J. Syst. Evol. Microbiol.">
        <title>The Global Catalogue of Microorganisms (GCM) 10K type strain sequencing project: providing services to taxonomists for standard genome sequencing and annotation.</title>
        <authorList>
            <consortium name="The Broad Institute Genomics Platform"/>
            <consortium name="The Broad Institute Genome Sequencing Center for Infectious Disease"/>
            <person name="Wu L."/>
            <person name="Ma J."/>
        </authorList>
    </citation>
    <scope>NUCLEOTIDE SEQUENCE [LARGE SCALE GENOMIC DNA]</scope>
    <source>
        <strain evidence="3">CCM 7855</strain>
    </source>
</reference>
<dbReference type="InterPro" id="IPR036866">
    <property type="entry name" value="RibonucZ/Hydroxyglut_hydro"/>
</dbReference>
<feature type="domain" description="Metallo-beta-lactamase" evidence="1">
    <location>
        <begin position="72"/>
        <end position="220"/>
    </location>
</feature>
<proteinExistence type="predicted"/>
<dbReference type="SMART" id="SM00849">
    <property type="entry name" value="Lactamase_B"/>
    <property type="match status" value="1"/>
</dbReference>
<keyword evidence="3" id="KW-1185">Reference proteome</keyword>
<protein>
    <recommendedName>
        <fullName evidence="1">Metallo-beta-lactamase domain-containing protein</fullName>
    </recommendedName>
</protein>
<evidence type="ECO:0000313" key="3">
    <source>
        <dbReference type="Proteomes" id="UP000632454"/>
    </source>
</evidence>
<dbReference type="EMBL" id="BMCS01000001">
    <property type="protein sequence ID" value="GGF21269.1"/>
    <property type="molecule type" value="Genomic_DNA"/>
</dbReference>
<comment type="caution">
    <text evidence="2">The sequence shown here is derived from an EMBL/GenBank/DDBJ whole genome shotgun (WGS) entry which is preliminary data.</text>
</comment>
<gene>
    <name evidence="2" type="ORF">GCM10007298_16470</name>
</gene>
<dbReference type="SUPFAM" id="SSF56281">
    <property type="entry name" value="Metallo-hydrolase/oxidoreductase"/>
    <property type="match status" value="1"/>
</dbReference>
<accession>A0ABQ1UNF9</accession>
<name>A0ABQ1UNF9_9NOCA</name>
<organism evidence="2 3">
    <name type="scientific">Williamsia phyllosphaerae</name>
    <dbReference type="NCBI Taxonomy" id="885042"/>
    <lineage>
        <taxon>Bacteria</taxon>
        <taxon>Bacillati</taxon>
        <taxon>Actinomycetota</taxon>
        <taxon>Actinomycetes</taxon>
        <taxon>Mycobacteriales</taxon>
        <taxon>Nocardiaceae</taxon>
        <taxon>Williamsia</taxon>
    </lineage>
</organism>
<evidence type="ECO:0000313" key="2">
    <source>
        <dbReference type="EMBL" id="GGF21269.1"/>
    </source>
</evidence>
<dbReference type="RefSeq" id="WP_188488610.1">
    <property type="nucleotide sequence ID" value="NZ_BMCS01000001.1"/>
</dbReference>
<dbReference type="PANTHER" id="PTHR36839:SF1">
    <property type="entry name" value="METALLO-BETA-LACTAMASE FAMILY PROTEIN (AFU_ORTHOLOGUE AFUA_5G12770)"/>
    <property type="match status" value="1"/>
</dbReference>
<dbReference type="InterPro" id="IPR001279">
    <property type="entry name" value="Metallo-B-lactamas"/>
</dbReference>
<dbReference type="Gene3D" id="3.60.15.10">
    <property type="entry name" value="Ribonuclease Z/Hydroxyacylglutathione hydrolase-like"/>
    <property type="match status" value="1"/>
</dbReference>